<comment type="caution">
    <text evidence="1">The sequence shown here is derived from an EMBL/GenBank/DDBJ whole genome shotgun (WGS) entry which is preliminary data.</text>
</comment>
<organism evidence="1 2">
    <name type="scientific">Naganishia cerealis</name>
    <dbReference type="NCBI Taxonomy" id="610337"/>
    <lineage>
        <taxon>Eukaryota</taxon>
        <taxon>Fungi</taxon>
        <taxon>Dikarya</taxon>
        <taxon>Basidiomycota</taxon>
        <taxon>Agaricomycotina</taxon>
        <taxon>Tremellomycetes</taxon>
        <taxon>Filobasidiales</taxon>
        <taxon>Filobasidiaceae</taxon>
        <taxon>Naganishia</taxon>
    </lineage>
</organism>
<protein>
    <submittedName>
        <fullName evidence="1">Uncharacterized protein</fullName>
    </submittedName>
</protein>
<sequence>MHSSPRHHIVFVPGFGGFDAIGQIRYYTGVSKAFHDWQNSRTNPQQRPPVVIHYFDNLPTASVATRAERLCDFLAKRVARGEFRVSPGSSEDDLKNDDKVFLVGHSTGGLDIRKLLSDLQDRIDKQKTIPTDGNEFEVKPYDILRIVDGIVFLSVPQWGTNIANWVISKQPERQFIAHVAATVALKASENIHWPLIDRLYELSKDMDRRSREFRTAVWTNTATDGSSMASSVIAASAKGVYSIVHGGVSTANGVTDLGVRMANGAASVLGTTVTSIASAFGPSAKSAVGEIAGSAQRVVETTAGFIADVTRRVGGKVEDAVGPPSSNLPQHIWNFNNAKLAIEDSIRESSQSLATTAIAKVNAREAASELQFYLDNINDDFGAINDLSNYWRLDEGHSPTTGRQGNSLPASPAHFSLSKRDAEIASWKKHKIRYLSYATLGNRPPPFNRADKESGGKVDEPVWSGLPISGDYDIRARNGCDSTYLAAWSATAGGKFNGNNVGAQTVTDLESGNPEPVNLEQWDNDGIVNTASMLWPNGKDTVLVHGDHGDIIGHYELVPTVAYTEFQQLSDRAKESLPAPARRYASYDIFVSGSGFTPDRFTKVWNGVFDFCG</sequence>
<evidence type="ECO:0000313" key="2">
    <source>
        <dbReference type="Proteomes" id="UP001241377"/>
    </source>
</evidence>
<reference evidence="1" key="1">
    <citation type="submission" date="2023-04" db="EMBL/GenBank/DDBJ databases">
        <title>Draft Genome sequencing of Naganishia species isolated from polar environments using Oxford Nanopore Technology.</title>
        <authorList>
            <person name="Leo P."/>
            <person name="Venkateswaran K."/>
        </authorList>
    </citation>
    <scope>NUCLEOTIDE SEQUENCE</scope>
    <source>
        <strain evidence="1">MNA-CCFEE 5261</strain>
    </source>
</reference>
<dbReference type="EMBL" id="JASBWR010000009">
    <property type="protein sequence ID" value="KAJ9111078.1"/>
    <property type="molecule type" value="Genomic_DNA"/>
</dbReference>
<proteinExistence type="predicted"/>
<accession>A0ACC2WI40</accession>
<name>A0ACC2WI40_9TREE</name>
<evidence type="ECO:0000313" key="1">
    <source>
        <dbReference type="EMBL" id="KAJ9111078.1"/>
    </source>
</evidence>
<gene>
    <name evidence="1" type="ORF">QFC19_001276</name>
</gene>
<dbReference type="Proteomes" id="UP001241377">
    <property type="component" value="Unassembled WGS sequence"/>
</dbReference>
<keyword evidence="2" id="KW-1185">Reference proteome</keyword>